<organism evidence="1 2">
    <name type="scientific">Echinococcus granulosus</name>
    <name type="common">Hydatid tapeworm</name>
    <dbReference type="NCBI Taxonomy" id="6210"/>
    <lineage>
        <taxon>Eukaryota</taxon>
        <taxon>Metazoa</taxon>
        <taxon>Spiralia</taxon>
        <taxon>Lophotrochozoa</taxon>
        <taxon>Platyhelminthes</taxon>
        <taxon>Cestoda</taxon>
        <taxon>Eucestoda</taxon>
        <taxon>Cyclophyllidea</taxon>
        <taxon>Taeniidae</taxon>
        <taxon>Echinococcus</taxon>
        <taxon>Echinococcus granulosus group</taxon>
    </lineage>
</organism>
<protein>
    <submittedName>
        <fullName evidence="1">Uncharacterized protein</fullName>
    </submittedName>
</protein>
<proteinExistence type="predicted"/>
<accession>W6UHG0</accession>
<dbReference type="GeneID" id="36340410"/>
<dbReference type="KEGG" id="egl:EGR_04695"/>
<dbReference type="AlphaFoldDB" id="W6UHG0"/>
<dbReference type="RefSeq" id="XP_024351697.1">
    <property type="nucleotide sequence ID" value="XM_024493944.1"/>
</dbReference>
<dbReference type="EMBL" id="APAU02000030">
    <property type="protein sequence ID" value="EUB60501.1"/>
    <property type="molecule type" value="Genomic_DNA"/>
</dbReference>
<sequence>MKDKRFDLIIDGHRSSICVAVFYRSAKPVSLSTNDGVPFCEYKLTWLFSKMRNQEGSLLTAKATLSRAVSLMESFTQSCLWYLHEDVNYVNTRYRHHFSTGRAERRQIWLNGFEADERQKIDLYSNINEPSCGT</sequence>
<reference evidence="1 2" key="1">
    <citation type="journal article" date="2013" name="Nat. Genet.">
        <title>The genome of the hydatid tapeworm Echinococcus granulosus.</title>
        <authorList>
            <person name="Zheng H."/>
            <person name="Zhang W."/>
            <person name="Zhang L."/>
            <person name="Zhang Z."/>
            <person name="Li J."/>
            <person name="Lu G."/>
            <person name="Zhu Y."/>
            <person name="Wang Y."/>
            <person name="Huang Y."/>
            <person name="Liu J."/>
            <person name="Kang H."/>
            <person name="Chen J."/>
            <person name="Wang L."/>
            <person name="Chen A."/>
            <person name="Yu S."/>
            <person name="Gao Z."/>
            <person name="Jin L."/>
            <person name="Gu W."/>
            <person name="Wang Z."/>
            <person name="Zhao L."/>
            <person name="Shi B."/>
            <person name="Wen H."/>
            <person name="Lin R."/>
            <person name="Jones M.K."/>
            <person name="Brejova B."/>
            <person name="Vinar T."/>
            <person name="Zhao G."/>
            <person name="McManus D.P."/>
            <person name="Chen Z."/>
            <person name="Zhou Y."/>
            <person name="Wang S."/>
        </authorList>
    </citation>
    <scope>NUCLEOTIDE SEQUENCE [LARGE SCALE GENOMIC DNA]</scope>
</reference>
<comment type="caution">
    <text evidence="1">The sequence shown here is derived from an EMBL/GenBank/DDBJ whole genome shotgun (WGS) entry which is preliminary data.</text>
</comment>
<keyword evidence="2" id="KW-1185">Reference proteome</keyword>
<name>W6UHG0_ECHGR</name>
<evidence type="ECO:0000313" key="1">
    <source>
        <dbReference type="EMBL" id="EUB60501.1"/>
    </source>
</evidence>
<evidence type="ECO:0000313" key="2">
    <source>
        <dbReference type="Proteomes" id="UP000019149"/>
    </source>
</evidence>
<gene>
    <name evidence="1" type="ORF">EGR_04695</name>
</gene>
<dbReference type="Proteomes" id="UP000019149">
    <property type="component" value="Unassembled WGS sequence"/>
</dbReference>
<dbReference type="CTD" id="36340410"/>